<keyword evidence="11" id="KW-1133">Transmembrane helix</keyword>
<dbReference type="Gene3D" id="3.60.40.10">
    <property type="entry name" value="PPM-type phosphatase domain"/>
    <property type="match status" value="1"/>
</dbReference>
<evidence type="ECO:0000313" key="22">
    <source>
        <dbReference type="RefSeq" id="XP_019644980.1"/>
    </source>
</evidence>
<dbReference type="OrthoDB" id="343114at2759"/>
<keyword evidence="7" id="KW-0479">Metal-binding</keyword>
<evidence type="ECO:0000256" key="2">
    <source>
        <dbReference type="ARBA" id="ARBA00001946"/>
    </source>
</evidence>
<dbReference type="SUPFAM" id="SSF81606">
    <property type="entry name" value="PP2C-like"/>
    <property type="match status" value="1"/>
</dbReference>
<dbReference type="InterPro" id="IPR036457">
    <property type="entry name" value="PPM-type-like_dom_sf"/>
</dbReference>
<dbReference type="PANTHER" id="PTHR13832">
    <property type="entry name" value="PROTEIN PHOSPHATASE 2C"/>
    <property type="match status" value="1"/>
</dbReference>
<evidence type="ECO:0000256" key="4">
    <source>
        <dbReference type="ARBA" id="ARBA00006702"/>
    </source>
</evidence>
<dbReference type="AlphaFoldDB" id="A0A6P4ZUV7"/>
<evidence type="ECO:0000256" key="10">
    <source>
        <dbReference type="ARBA" id="ARBA00022912"/>
    </source>
</evidence>
<dbReference type="GeneID" id="109485747"/>
<evidence type="ECO:0000256" key="15">
    <source>
        <dbReference type="ARBA" id="ARBA00048336"/>
    </source>
</evidence>
<evidence type="ECO:0000256" key="8">
    <source>
        <dbReference type="ARBA" id="ARBA00022801"/>
    </source>
</evidence>
<dbReference type="KEGG" id="bbel:109485747"/>
<dbReference type="SMART" id="SM00331">
    <property type="entry name" value="PP2C_SIG"/>
    <property type="match status" value="1"/>
</dbReference>
<evidence type="ECO:0000256" key="17">
    <source>
        <dbReference type="ARBA" id="ARBA00070219"/>
    </source>
</evidence>
<dbReference type="Pfam" id="PF00481">
    <property type="entry name" value="PP2C"/>
    <property type="match status" value="1"/>
</dbReference>
<dbReference type="Proteomes" id="UP000515135">
    <property type="component" value="Unplaced"/>
</dbReference>
<dbReference type="InterPro" id="IPR001932">
    <property type="entry name" value="PPM-type_phosphatase-like_dom"/>
</dbReference>
<comment type="cofactor">
    <cofactor evidence="1">
        <name>Mn(2+)</name>
        <dbReference type="ChEBI" id="CHEBI:29035"/>
    </cofactor>
</comment>
<evidence type="ECO:0000256" key="9">
    <source>
        <dbReference type="ARBA" id="ARBA00022842"/>
    </source>
</evidence>
<evidence type="ECO:0000256" key="3">
    <source>
        <dbReference type="ARBA" id="ARBA00004479"/>
    </source>
</evidence>
<dbReference type="InterPro" id="IPR015655">
    <property type="entry name" value="PP2C"/>
</dbReference>
<keyword evidence="8" id="KW-0378">Hydrolase</keyword>
<comment type="catalytic activity">
    <reaction evidence="14">
        <text>O-phospho-L-seryl-[protein] + H2O = L-seryl-[protein] + phosphate</text>
        <dbReference type="Rhea" id="RHEA:20629"/>
        <dbReference type="Rhea" id="RHEA-COMP:9863"/>
        <dbReference type="Rhea" id="RHEA-COMP:11604"/>
        <dbReference type="ChEBI" id="CHEBI:15377"/>
        <dbReference type="ChEBI" id="CHEBI:29999"/>
        <dbReference type="ChEBI" id="CHEBI:43474"/>
        <dbReference type="ChEBI" id="CHEBI:83421"/>
        <dbReference type="EC" id="3.1.3.16"/>
    </reaction>
</comment>
<keyword evidence="21" id="KW-1185">Reference proteome</keyword>
<keyword evidence="9" id="KW-0460">Magnesium</keyword>
<evidence type="ECO:0000256" key="18">
    <source>
        <dbReference type="ARBA" id="ARBA00076684"/>
    </source>
</evidence>
<keyword evidence="6" id="KW-0812">Transmembrane</keyword>
<keyword evidence="13" id="KW-0464">Manganese</keyword>
<comment type="function">
    <text evidence="16">Acts as a suppressor of the SAPK signaling pathways by associating with and dephosphorylating MAP3K7/TAK1 and MAP3K5, and by attenuating the association between MAP3K7/TAK1 and MAP2K4 or MAP2K6.</text>
</comment>
<evidence type="ECO:0000256" key="7">
    <source>
        <dbReference type="ARBA" id="ARBA00022723"/>
    </source>
</evidence>
<dbReference type="EC" id="3.1.3.16" evidence="5"/>
<reference evidence="22" key="1">
    <citation type="submission" date="2025-08" db="UniProtKB">
        <authorList>
            <consortium name="RefSeq"/>
        </authorList>
    </citation>
    <scope>IDENTIFICATION</scope>
    <source>
        <tissue evidence="22">Gonad</tissue>
    </source>
</reference>
<gene>
    <name evidence="22" type="primary">LOC109485747</name>
</gene>
<feature type="domain" description="PPM-type phosphatase" evidence="20">
    <location>
        <begin position="96"/>
        <end position="352"/>
    </location>
</feature>
<evidence type="ECO:0000256" key="11">
    <source>
        <dbReference type="ARBA" id="ARBA00022989"/>
    </source>
</evidence>
<proteinExistence type="inferred from homology"/>
<evidence type="ECO:0000256" key="14">
    <source>
        <dbReference type="ARBA" id="ARBA00047761"/>
    </source>
</evidence>
<evidence type="ECO:0000256" key="19">
    <source>
        <dbReference type="ARBA" id="ARBA00081433"/>
    </source>
</evidence>
<evidence type="ECO:0000313" key="21">
    <source>
        <dbReference type="Proteomes" id="UP000515135"/>
    </source>
</evidence>
<comment type="cofactor">
    <cofactor evidence="2">
        <name>Mg(2+)</name>
        <dbReference type="ChEBI" id="CHEBI:18420"/>
    </cofactor>
</comment>
<dbReference type="GO" id="GO:0046872">
    <property type="term" value="F:metal ion binding"/>
    <property type="evidence" value="ECO:0007669"/>
    <property type="project" value="UniProtKB-KW"/>
</dbReference>
<evidence type="ECO:0000256" key="1">
    <source>
        <dbReference type="ARBA" id="ARBA00001936"/>
    </source>
</evidence>
<evidence type="ECO:0000259" key="20">
    <source>
        <dbReference type="PROSITE" id="PS51746"/>
    </source>
</evidence>
<evidence type="ECO:0000256" key="6">
    <source>
        <dbReference type="ARBA" id="ARBA00022692"/>
    </source>
</evidence>
<organism evidence="21 22">
    <name type="scientific">Branchiostoma belcheri</name>
    <name type="common">Amphioxus</name>
    <dbReference type="NCBI Taxonomy" id="7741"/>
    <lineage>
        <taxon>Eukaryota</taxon>
        <taxon>Metazoa</taxon>
        <taxon>Chordata</taxon>
        <taxon>Cephalochordata</taxon>
        <taxon>Leptocardii</taxon>
        <taxon>Amphioxiformes</taxon>
        <taxon>Branchiostomatidae</taxon>
        <taxon>Branchiostoma</taxon>
    </lineage>
</organism>
<keyword evidence="10" id="KW-0904">Protein phosphatase</keyword>
<evidence type="ECO:0000256" key="5">
    <source>
        <dbReference type="ARBA" id="ARBA00013081"/>
    </source>
</evidence>
<comment type="subcellular location">
    <subcellularLocation>
        <location evidence="3">Membrane</location>
        <topology evidence="3">Single-pass type I membrane protein</topology>
    </subcellularLocation>
</comment>
<evidence type="ECO:0000256" key="13">
    <source>
        <dbReference type="ARBA" id="ARBA00023211"/>
    </source>
</evidence>
<sequence>MAFFCLLWRVVKHLLLRPETWLMTLIGVAIYSYVHHWADIKAIFNQAKLSLSNRTSQLATVIQENHIVSAKEPQLDLSEDVSEEELAQIWEFRKDNVAVYAIQGRREHMEDRYSVITNIAKSGASVFEIFDGHGGDFAAEYAEKKLTEVLEQRLTREDAAKNHEDHFSILTDEILSVDKKLVATAKTQNDVAGTTALVALLEDNQLTVANVGDSRGVICDAEGRAIPLSFDHKPQILKERKRIKKAGGFISYNGVWRVQGVLATSRALGDYPLKDRSYIVADPDILSFDLRDIRPQFMILATDGLWDAFSNEEAVDFIKERLDEPHFGAKSITLQAFYRGSLDNITVMVVNFRVKKNRNGFRETSV</sequence>
<evidence type="ECO:0000256" key="12">
    <source>
        <dbReference type="ARBA" id="ARBA00023136"/>
    </source>
</evidence>
<evidence type="ECO:0000256" key="16">
    <source>
        <dbReference type="ARBA" id="ARBA00059697"/>
    </source>
</evidence>
<dbReference type="GO" id="GO:0016020">
    <property type="term" value="C:membrane"/>
    <property type="evidence" value="ECO:0007669"/>
    <property type="project" value="UniProtKB-SubCell"/>
</dbReference>
<keyword evidence="12" id="KW-0472">Membrane</keyword>
<dbReference type="PROSITE" id="PS51746">
    <property type="entry name" value="PPM_2"/>
    <property type="match status" value="1"/>
</dbReference>
<dbReference type="PANTHER" id="PTHR13832:SF827">
    <property type="entry name" value="PROTEIN PHOSPHATASE 1L"/>
    <property type="match status" value="1"/>
</dbReference>
<name>A0A6P4ZUV7_BRABE</name>
<dbReference type="CDD" id="cd00143">
    <property type="entry name" value="PP2Cc"/>
    <property type="match status" value="1"/>
</dbReference>
<dbReference type="GO" id="GO:0004722">
    <property type="term" value="F:protein serine/threonine phosphatase activity"/>
    <property type="evidence" value="ECO:0007669"/>
    <property type="project" value="UniProtKB-EC"/>
</dbReference>
<accession>A0A6P4ZUV7</accession>
<protein>
    <recommendedName>
        <fullName evidence="17">Protein phosphatase 1L</fullName>
        <ecNumber evidence="5">3.1.3.16</ecNumber>
    </recommendedName>
    <alternativeName>
        <fullName evidence="18">Protein phosphatase 1-like</fullName>
    </alternativeName>
    <alternativeName>
        <fullName evidence="19">Protein phosphatase 2C isoform epsilon</fullName>
    </alternativeName>
</protein>
<comment type="catalytic activity">
    <reaction evidence="15">
        <text>O-phospho-L-threonyl-[protein] + H2O = L-threonyl-[protein] + phosphate</text>
        <dbReference type="Rhea" id="RHEA:47004"/>
        <dbReference type="Rhea" id="RHEA-COMP:11060"/>
        <dbReference type="Rhea" id="RHEA-COMP:11605"/>
        <dbReference type="ChEBI" id="CHEBI:15377"/>
        <dbReference type="ChEBI" id="CHEBI:30013"/>
        <dbReference type="ChEBI" id="CHEBI:43474"/>
        <dbReference type="ChEBI" id="CHEBI:61977"/>
        <dbReference type="EC" id="3.1.3.16"/>
    </reaction>
</comment>
<dbReference type="SMART" id="SM00332">
    <property type="entry name" value="PP2Cc"/>
    <property type="match status" value="1"/>
</dbReference>
<comment type="similarity">
    <text evidence="4">Belongs to the PP2C family.</text>
</comment>
<dbReference type="RefSeq" id="XP_019644980.1">
    <property type="nucleotide sequence ID" value="XM_019789421.1"/>
</dbReference>
<dbReference type="FunFam" id="3.60.40.10:FF:000017">
    <property type="entry name" value="phosphatase 1L isoform X1"/>
    <property type="match status" value="1"/>
</dbReference>